<dbReference type="EMBL" id="AGVO01000017">
    <property type="protein sequence ID" value="EHI53411.1"/>
    <property type="molecule type" value="Genomic_DNA"/>
</dbReference>
<accession>A0ABN0E2U6</accession>
<dbReference type="Proteomes" id="UP000006428">
    <property type="component" value="Unassembled WGS sequence"/>
</dbReference>
<comment type="caution">
    <text evidence="1">The sequence shown here is derived from an EMBL/GenBank/DDBJ whole genome shotgun (WGS) entry which is preliminary data.</text>
</comment>
<proteinExistence type="predicted"/>
<reference evidence="1 2" key="1">
    <citation type="journal article" date="2012" name="Front. Microbiol.">
        <title>Draft Genome Sequence of the Virulent Strain 01-B526 of the Fish Pathogen Aeromonas salmonicida.</title>
        <authorList>
            <person name="Charette S.J."/>
            <person name="Brochu F."/>
            <person name="Boyle B."/>
            <person name="Filion G."/>
            <person name="Tanaka K.H."/>
            <person name="Derome N."/>
        </authorList>
    </citation>
    <scope>NUCLEOTIDE SEQUENCE [LARGE SCALE GENOMIC DNA]</scope>
    <source>
        <strain evidence="1 2">01-B526</strain>
    </source>
</reference>
<sequence length="32" mass="3683">MFLLIVLSLLLWQIRAWLQVIAKARRVGFIGG</sequence>
<protein>
    <submittedName>
        <fullName evidence="1">Uncharacterized protein</fullName>
    </submittedName>
</protein>
<keyword evidence="2" id="KW-1185">Reference proteome</keyword>
<evidence type="ECO:0000313" key="2">
    <source>
        <dbReference type="Proteomes" id="UP000006428"/>
    </source>
</evidence>
<gene>
    <name evidence="1" type="ORF">IYQ_06133</name>
</gene>
<name>A0ABN0E2U6_AERSS</name>
<evidence type="ECO:0000313" key="1">
    <source>
        <dbReference type="EMBL" id="EHI53411.1"/>
    </source>
</evidence>
<organism evidence="1 2">
    <name type="scientific">Aeromonas salmonicida subsp. salmonicida 01-B526</name>
    <dbReference type="NCBI Taxonomy" id="1076135"/>
    <lineage>
        <taxon>Bacteria</taxon>
        <taxon>Pseudomonadati</taxon>
        <taxon>Pseudomonadota</taxon>
        <taxon>Gammaproteobacteria</taxon>
        <taxon>Aeromonadales</taxon>
        <taxon>Aeromonadaceae</taxon>
        <taxon>Aeromonas</taxon>
    </lineage>
</organism>